<evidence type="ECO:0000313" key="2">
    <source>
        <dbReference type="Proteomes" id="UP000199110"/>
    </source>
</evidence>
<proteinExistence type="predicted"/>
<dbReference type="EMBL" id="FORA01000001">
    <property type="protein sequence ID" value="SFI36689.1"/>
    <property type="molecule type" value="Genomic_DNA"/>
</dbReference>
<dbReference type="AlphaFoldDB" id="A0A1I3HM53"/>
<keyword evidence="2" id="KW-1185">Reference proteome</keyword>
<dbReference type="RefSeq" id="WP_092777060.1">
    <property type="nucleotide sequence ID" value="NZ_FORA01000001.1"/>
</dbReference>
<organism evidence="1 2">
    <name type="scientific">Jannaschia pohangensis</name>
    <dbReference type="NCBI Taxonomy" id="390807"/>
    <lineage>
        <taxon>Bacteria</taxon>
        <taxon>Pseudomonadati</taxon>
        <taxon>Pseudomonadota</taxon>
        <taxon>Alphaproteobacteria</taxon>
        <taxon>Rhodobacterales</taxon>
        <taxon>Roseobacteraceae</taxon>
        <taxon>Jannaschia</taxon>
    </lineage>
</organism>
<protein>
    <submittedName>
        <fullName evidence="1">Uncharacterized protein</fullName>
    </submittedName>
</protein>
<dbReference type="STRING" id="390807.SAMN04488095_0649"/>
<dbReference type="Proteomes" id="UP000199110">
    <property type="component" value="Unassembled WGS sequence"/>
</dbReference>
<sequence length="87" mass="9845">MSLSDPINDIARLHALRRLMASLRTEEAELRARLMTLGDGDHGGNGIRIRIATQVRRQLDQSAIPPEILARPDVWQEIRSRAVRLLP</sequence>
<gene>
    <name evidence="1" type="ORF">SAMN04488095_0649</name>
</gene>
<evidence type="ECO:0000313" key="1">
    <source>
        <dbReference type="EMBL" id="SFI36689.1"/>
    </source>
</evidence>
<name>A0A1I3HM53_9RHOB</name>
<reference evidence="1 2" key="1">
    <citation type="submission" date="2016-10" db="EMBL/GenBank/DDBJ databases">
        <authorList>
            <person name="de Groot N.N."/>
        </authorList>
    </citation>
    <scope>NUCLEOTIDE SEQUENCE [LARGE SCALE GENOMIC DNA]</scope>
    <source>
        <strain evidence="1 2">DSM 19073</strain>
    </source>
</reference>
<accession>A0A1I3HM53</accession>